<dbReference type="SMART" id="SM00248">
    <property type="entry name" value="ANK"/>
    <property type="match status" value="3"/>
</dbReference>
<accession>A0A1S3HJH8</accession>
<feature type="repeat" description="ANK" evidence="3">
    <location>
        <begin position="551"/>
        <end position="583"/>
    </location>
</feature>
<dbReference type="InterPro" id="IPR002110">
    <property type="entry name" value="Ankyrin_rpt"/>
</dbReference>
<dbReference type="InterPro" id="IPR036770">
    <property type="entry name" value="Ankyrin_rpt-contain_sf"/>
</dbReference>
<name>A0A1S3HJH8_LINAN</name>
<dbReference type="PROSITE" id="PS50088">
    <property type="entry name" value="ANK_REPEAT"/>
    <property type="match status" value="3"/>
</dbReference>
<feature type="region of interest" description="Disordered" evidence="4">
    <location>
        <begin position="27"/>
        <end position="57"/>
    </location>
</feature>
<dbReference type="PRINTS" id="PR01415">
    <property type="entry name" value="ANKYRIN"/>
</dbReference>
<evidence type="ECO:0000256" key="2">
    <source>
        <dbReference type="ARBA" id="ARBA00023043"/>
    </source>
</evidence>
<evidence type="ECO:0000313" key="5">
    <source>
        <dbReference type="Proteomes" id="UP000085678"/>
    </source>
</evidence>
<keyword evidence="1" id="KW-0677">Repeat</keyword>
<gene>
    <name evidence="6" type="primary">LOC106155815</name>
</gene>
<dbReference type="GeneID" id="106155815"/>
<organism evidence="5 6">
    <name type="scientific">Lingula anatina</name>
    <name type="common">Brachiopod</name>
    <name type="synonym">Lingula unguis</name>
    <dbReference type="NCBI Taxonomy" id="7574"/>
    <lineage>
        <taxon>Eukaryota</taxon>
        <taxon>Metazoa</taxon>
        <taxon>Spiralia</taxon>
        <taxon>Lophotrochozoa</taxon>
        <taxon>Brachiopoda</taxon>
        <taxon>Linguliformea</taxon>
        <taxon>Lingulata</taxon>
        <taxon>Lingulida</taxon>
        <taxon>Linguloidea</taxon>
        <taxon>Lingulidae</taxon>
        <taxon>Lingula</taxon>
    </lineage>
</organism>
<dbReference type="Pfam" id="PF00023">
    <property type="entry name" value="Ank"/>
    <property type="match status" value="1"/>
</dbReference>
<keyword evidence="5" id="KW-1185">Reference proteome</keyword>
<dbReference type="KEGG" id="lak:106155815"/>
<feature type="repeat" description="ANK" evidence="3">
    <location>
        <begin position="617"/>
        <end position="649"/>
    </location>
</feature>
<dbReference type="OrthoDB" id="10071877at2759"/>
<feature type="repeat" description="ANK" evidence="3">
    <location>
        <begin position="584"/>
        <end position="616"/>
    </location>
</feature>
<dbReference type="PANTHER" id="PTHR24171">
    <property type="entry name" value="ANKYRIN REPEAT DOMAIN-CONTAINING PROTEIN 39-RELATED"/>
    <property type="match status" value="1"/>
</dbReference>
<evidence type="ECO:0000313" key="6">
    <source>
        <dbReference type="RefSeq" id="XP_013386273.1"/>
    </source>
</evidence>
<dbReference type="Proteomes" id="UP000085678">
    <property type="component" value="Unplaced"/>
</dbReference>
<keyword evidence="2 3" id="KW-0040">ANK repeat</keyword>
<dbReference type="InParanoid" id="A0A1S3HJH8"/>
<feature type="compositionally biased region" description="Basic and acidic residues" evidence="4">
    <location>
        <begin position="30"/>
        <end position="56"/>
    </location>
</feature>
<protein>
    <submittedName>
        <fullName evidence="6">Ankyrin repeat and KH domain-containing protein mask isoform X1</fullName>
    </submittedName>
</protein>
<proteinExistence type="predicted"/>
<dbReference type="PROSITE" id="PS50297">
    <property type="entry name" value="ANK_REP_REGION"/>
    <property type="match status" value="3"/>
</dbReference>
<sequence length="816" mass="89685">MLHCIRKDMEKREKNYPVTDYRAIFTQQECQKDSREETPPESPKEYVENPFHDVDMRPPPIISASQREEILIHEVSRRELVDPIRLPLQPDQNVQNFPPTDNNYQHPIRFHPPNHEGPSAFHTDFPRQSLAESTQHYHQPSIPKNNSTAFFQAPFPPSGPVAHEKSSEVADPPFQPTSSNMAPAFQHHGNQMTEQDQLDDFGKNQFDMSHRRFTRITPQYQHVDSSPCYTCTATYNIGYPYPVCTVPTSTNIVSSSSYRPVVKQSFCAAAEQKSLPPADITKTRKHSYEASFSAIHDILHPNVAEKVIPSTMSAGLPSSNSFYPRVSFGCGTSSVESNPPLSQSTPSDITSYYDHNGTAVNTDPIYNFALAPINRMSVNKSDENGSGLVSSASDIYVSSSICTTFNTTLSSLRSSTSSVTKPVLYDKPMLSVASSPLATITATTSTNGGLVHSSSTRTKDVFGKMPASASSTSTTSSVQCYSATSKPSSEDEIILEEFTEERWNEMGAELLEAIEISNSDLKHAVKEGMYERVRKALNSQKQYNLEQPDQMGMTLVMLAAAKGFDDLVELLVINGANMNAKAKTGNTPLMFAAENGHLCTVAVLLALGAHINIQNGSQETALIKATKKGHNQIVKMLLENGADFSAENATGNTALKYAKLLNSVELQATINQHVKKLTALFTQQVYLTMNNTAETVCSLFPLHVLPLNEGDKFVIHFNHELQPTVPGVGMLLFVAHARITPQETKCRLSGPCAVKTAILNGVAQPTLTDEGQFVLSFSPLHNGRNELIIHTVYAPTSRAKLVVGAYKAKLLPNSEQ</sequence>
<evidence type="ECO:0000256" key="3">
    <source>
        <dbReference type="PROSITE-ProRule" id="PRU00023"/>
    </source>
</evidence>
<evidence type="ECO:0000256" key="4">
    <source>
        <dbReference type="SAM" id="MobiDB-lite"/>
    </source>
</evidence>
<dbReference type="Gene3D" id="1.25.40.20">
    <property type="entry name" value="Ankyrin repeat-containing domain"/>
    <property type="match status" value="1"/>
</dbReference>
<dbReference type="RefSeq" id="XP_013386273.1">
    <property type="nucleotide sequence ID" value="XM_013530819.2"/>
</dbReference>
<dbReference type="Pfam" id="PF12796">
    <property type="entry name" value="Ank_2"/>
    <property type="match status" value="1"/>
</dbReference>
<dbReference type="STRING" id="7574.A0A1S3HJH8"/>
<reference evidence="6" key="1">
    <citation type="submission" date="2025-08" db="UniProtKB">
        <authorList>
            <consortium name="RefSeq"/>
        </authorList>
    </citation>
    <scope>IDENTIFICATION</scope>
    <source>
        <tissue evidence="6">Gonads</tissue>
    </source>
</reference>
<evidence type="ECO:0000256" key="1">
    <source>
        <dbReference type="ARBA" id="ARBA00022737"/>
    </source>
</evidence>
<dbReference type="AlphaFoldDB" id="A0A1S3HJH8"/>
<dbReference type="SUPFAM" id="SSF48403">
    <property type="entry name" value="Ankyrin repeat"/>
    <property type="match status" value="1"/>
</dbReference>